<dbReference type="EMBL" id="KK914358">
    <property type="protein sequence ID" value="KDP38731.1"/>
    <property type="molecule type" value="Genomic_DNA"/>
</dbReference>
<reference evidence="1 2" key="1">
    <citation type="journal article" date="2014" name="PLoS ONE">
        <title>Global Analysis of Gene Expression Profiles in Physic Nut (Jatropha curcas L.) Seedlings Exposed to Salt Stress.</title>
        <authorList>
            <person name="Zhang L."/>
            <person name="Zhang C."/>
            <person name="Wu P."/>
            <person name="Chen Y."/>
            <person name="Li M."/>
            <person name="Jiang H."/>
            <person name="Wu G."/>
        </authorList>
    </citation>
    <scope>NUCLEOTIDE SEQUENCE [LARGE SCALE GENOMIC DNA]</scope>
    <source>
        <strain evidence="2">cv. GZQX0401</strain>
        <tissue evidence="1">Young leaves</tissue>
    </source>
</reference>
<gene>
    <name evidence="1" type="ORF">JCGZ_04084</name>
</gene>
<organism evidence="1 2">
    <name type="scientific">Jatropha curcas</name>
    <name type="common">Barbados nut</name>
    <dbReference type="NCBI Taxonomy" id="180498"/>
    <lineage>
        <taxon>Eukaryota</taxon>
        <taxon>Viridiplantae</taxon>
        <taxon>Streptophyta</taxon>
        <taxon>Embryophyta</taxon>
        <taxon>Tracheophyta</taxon>
        <taxon>Spermatophyta</taxon>
        <taxon>Magnoliopsida</taxon>
        <taxon>eudicotyledons</taxon>
        <taxon>Gunneridae</taxon>
        <taxon>Pentapetalae</taxon>
        <taxon>rosids</taxon>
        <taxon>fabids</taxon>
        <taxon>Malpighiales</taxon>
        <taxon>Euphorbiaceae</taxon>
        <taxon>Crotonoideae</taxon>
        <taxon>Jatropheae</taxon>
        <taxon>Jatropha</taxon>
    </lineage>
</organism>
<name>A0A067KRC3_JATCU</name>
<dbReference type="Proteomes" id="UP000027138">
    <property type="component" value="Unassembled WGS sequence"/>
</dbReference>
<keyword evidence="2" id="KW-1185">Reference proteome</keyword>
<sequence>MNEEIYNETHLMLQPASPSIEFPNVQTLKGLHRRRRREMTSRCIPIEAPPVDDIPQVPPLMTYNYYEVYRTNMSKTSSSAPQPEWSIPSVALEMPLNIYYTSMMAIQ</sequence>
<proteinExistence type="predicted"/>
<evidence type="ECO:0000313" key="1">
    <source>
        <dbReference type="EMBL" id="KDP38731.1"/>
    </source>
</evidence>
<accession>A0A067KRC3</accession>
<evidence type="ECO:0000313" key="2">
    <source>
        <dbReference type="Proteomes" id="UP000027138"/>
    </source>
</evidence>
<protein>
    <submittedName>
        <fullName evidence="1">Uncharacterized protein</fullName>
    </submittedName>
</protein>
<dbReference type="AlphaFoldDB" id="A0A067KRC3"/>